<feature type="compositionally biased region" description="Low complexity" evidence="1">
    <location>
        <begin position="185"/>
        <end position="195"/>
    </location>
</feature>
<dbReference type="Proteomes" id="UP000664859">
    <property type="component" value="Unassembled WGS sequence"/>
</dbReference>
<dbReference type="OrthoDB" id="44507at2759"/>
<proteinExistence type="predicted"/>
<evidence type="ECO:0000313" key="3">
    <source>
        <dbReference type="Proteomes" id="UP000664859"/>
    </source>
</evidence>
<organism evidence="2 3">
    <name type="scientific">Tribonema minus</name>
    <dbReference type="NCBI Taxonomy" id="303371"/>
    <lineage>
        <taxon>Eukaryota</taxon>
        <taxon>Sar</taxon>
        <taxon>Stramenopiles</taxon>
        <taxon>Ochrophyta</taxon>
        <taxon>PX clade</taxon>
        <taxon>Xanthophyceae</taxon>
        <taxon>Tribonematales</taxon>
        <taxon>Tribonemataceae</taxon>
        <taxon>Tribonema</taxon>
    </lineage>
</organism>
<keyword evidence="3" id="KW-1185">Reference proteome</keyword>
<dbReference type="EMBL" id="JAFCMP010000025">
    <property type="protein sequence ID" value="KAG5190900.1"/>
    <property type="molecule type" value="Genomic_DNA"/>
</dbReference>
<reference evidence="2" key="1">
    <citation type="submission" date="2021-02" db="EMBL/GenBank/DDBJ databases">
        <title>First Annotated Genome of the Yellow-green Alga Tribonema minus.</title>
        <authorList>
            <person name="Mahan K.M."/>
        </authorList>
    </citation>
    <scope>NUCLEOTIDE SEQUENCE</scope>
    <source>
        <strain evidence="2">UTEX B ZZ1240</strain>
    </source>
</reference>
<name>A0A836CLF6_9STRA</name>
<protein>
    <submittedName>
        <fullName evidence="2">Uncharacterized protein</fullName>
    </submittedName>
</protein>
<dbReference type="AlphaFoldDB" id="A0A836CLF6"/>
<sequence length="262" mass="28899">MAEGGLLAWKLQKLQDQPPYVDFSPDTLLKALPPLPTGLEWTRQSDGNWAISACQAQGTEDTENAPPQPALPAFLEHVIMPEDTLVGICLRYRVSKKELHHYNDFFGEHFRLCKVLRIPNKFTDVEAVAQLQPRSREVDLQRFRYESGLGMKEAAFYLETNDWSLALALLQFRGDTEWESAHVEGAAAAAPPRAGANRHHQQAQQQQQQRSAKHARPPRMQAVTGTSGAAFAVGDDGTIEMVPSDADQTVPLLAASGGRSSC</sequence>
<feature type="region of interest" description="Disordered" evidence="1">
    <location>
        <begin position="184"/>
        <end position="224"/>
    </location>
</feature>
<gene>
    <name evidence="2" type="ORF">JKP88DRAFT_297360</name>
</gene>
<comment type="caution">
    <text evidence="2">The sequence shown here is derived from an EMBL/GenBank/DDBJ whole genome shotgun (WGS) entry which is preliminary data.</text>
</comment>
<accession>A0A836CLF6</accession>
<evidence type="ECO:0000256" key="1">
    <source>
        <dbReference type="SAM" id="MobiDB-lite"/>
    </source>
</evidence>
<evidence type="ECO:0000313" key="2">
    <source>
        <dbReference type="EMBL" id="KAG5190900.1"/>
    </source>
</evidence>